<evidence type="ECO:0000256" key="1">
    <source>
        <dbReference type="SAM" id="Coils"/>
    </source>
</evidence>
<evidence type="ECO:0000313" key="4">
    <source>
        <dbReference type="Proteomes" id="UP000188320"/>
    </source>
</evidence>
<gene>
    <name evidence="3" type="ORF">AX774_g2211</name>
</gene>
<accession>A0A1R1PTF0</accession>
<sequence>MDVKVNEDSFDILKAPSGISTPQWEAITNVESVLDEAKRKIMEERSKDNMKLEDVQPHEVLQASDGEEQEALLHSVEAQLEEREIPGITGYKEKEEEEELYYEELEQELMKLMKQPILTPEDLKDGHSARKMKETLELESEAKKIGEDLIYCMGLRDKYQKISVQLEGDNPKNSSEWEIYPPPPPRAWKDFKKSANIKSSEFNFSECKIPGAQDKRLEYELVSDGGDFDGTYRMYNKDTGETTSDVPGGHQRPNIQSEAACIFTASSGL</sequence>
<reference evidence="4" key="1">
    <citation type="submission" date="2017-01" db="EMBL/GenBank/DDBJ databases">
        <authorList>
            <person name="Wang Y."/>
            <person name="White M."/>
            <person name="Kvist S."/>
            <person name="Moncalvo J.-M."/>
        </authorList>
    </citation>
    <scope>NUCLEOTIDE SEQUENCE [LARGE SCALE GENOMIC DNA]</scope>
    <source>
        <strain evidence="4">COL-18-3</strain>
    </source>
</reference>
<dbReference type="AlphaFoldDB" id="A0A1R1PTF0"/>
<feature type="region of interest" description="Disordered" evidence="2">
    <location>
        <begin position="230"/>
        <end position="254"/>
    </location>
</feature>
<evidence type="ECO:0000256" key="2">
    <source>
        <dbReference type="SAM" id="MobiDB-lite"/>
    </source>
</evidence>
<dbReference type="Proteomes" id="UP000188320">
    <property type="component" value="Unassembled WGS sequence"/>
</dbReference>
<dbReference type="EMBL" id="LSSK01000224">
    <property type="protein sequence ID" value="OMH84266.1"/>
    <property type="molecule type" value="Genomic_DNA"/>
</dbReference>
<keyword evidence="4" id="KW-1185">Reference proteome</keyword>
<proteinExistence type="predicted"/>
<keyword evidence="1" id="KW-0175">Coiled coil</keyword>
<comment type="caution">
    <text evidence="3">The sequence shown here is derived from an EMBL/GenBank/DDBJ whole genome shotgun (WGS) entry which is preliminary data.</text>
</comment>
<organism evidence="3 4">
    <name type="scientific">Zancudomyces culisetae</name>
    <name type="common">Gut fungus</name>
    <name type="synonym">Smittium culisetae</name>
    <dbReference type="NCBI Taxonomy" id="1213189"/>
    <lineage>
        <taxon>Eukaryota</taxon>
        <taxon>Fungi</taxon>
        <taxon>Fungi incertae sedis</taxon>
        <taxon>Zoopagomycota</taxon>
        <taxon>Kickxellomycotina</taxon>
        <taxon>Harpellomycetes</taxon>
        <taxon>Harpellales</taxon>
        <taxon>Legeriomycetaceae</taxon>
        <taxon>Zancudomyces</taxon>
    </lineage>
</organism>
<dbReference type="OrthoDB" id="1723809at2759"/>
<name>A0A1R1PTF0_ZANCU</name>
<feature type="coiled-coil region" evidence="1">
    <location>
        <begin position="88"/>
        <end position="115"/>
    </location>
</feature>
<protein>
    <submittedName>
        <fullName evidence="3">AMP deaminase</fullName>
    </submittedName>
</protein>
<evidence type="ECO:0000313" key="3">
    <source>
        <dbReference type="EMBL" id="OMH84266.1"/>
    </source>
</evidence>